<dbReference type="Pfam" id="PF04922">
    <property type="entry name" value="DIE2_ALG10"/>
    <property type="match status" value="2"/>
</dbReference>
<evidence type="ECO:0000256" key="5">
    <source>
        <dbReference type="ARBA" id="ARBA00022692"/>
    </source>
</evidence>
<keyword evidence="4" id="KW-0808">Transferase</keyword>
<proteinExistence type="predicted"/>
<feature type="transmembrane region" description="Helical" evidence="9">
    <location>
        <begin position="115"/>
        <end position="142"/>
    </location>
</feature>
<feature type="transmembrane region" description="Helical" evidence="9">
    <location>
        <begin position="190"/>
        <end position="213"/>
    </location>
</feature>
<dbReference type="GO" id="GO:0106073">
    <property type="term" value="F:dolichyl pyrophosphate Glc2Man9GlcNAc2 alpha-1,2-glucosyltransferase activity"/>
    <property type="evidence" value="ECO:0007669"/>
    <property type="project" value="InterPro"/>
</dbReference>
<evidence type="ECO:0000256" key="1">
    <source>
        <dbReference type="ARBA" id="ARBA00004477"/>
    </source>
</evidence>
<feature type="transmembrane region" description="Helical" evidence="9">
    <location>
        <begin position="77"/>
        <end position="95"/>
    </location>
</feature>
<dbReference type="InterPro" id="IPR016900">
    <property type="entry name" value="Alg10"/>
</dbReference>
<name>A0A6M8SLV9_9NEIS</name>
<evidence type="ECO:0000256" key="9">
    <source>
        <dbReference type="SAM" id="Phobius"/>
    </source>
</evidence>
<evidence type="ECO:0000313" key="11">
    <source>
        <dbReference type="Proteomes" id="UP000504844"/>
    </source>
</evidence>
<feature type="transmembrane region" description="Helical" evidence="9">
    <location>
        <begin position="301"/>
        <end position="323"/>
    </location>
</feature>
<evidence type="ECO:0008006" key="12">
    <source>
        <dbReference type="Google" id="ProtNLM"/>
    </source>
</evidence>
<evidence type="ECO:0000256" key="6">
    <source>
        <dbReference type="ARBA" id="ARBA00022824"/>
    </source>
</evidence>
<dbReference type="PANTHER" id="PTHR12989">
    <property type="entry name" value="ALPHA-1,2-GLUCOSYLTRANSFERASE ALG10"/>
    <property type="match status" value="1"/>
</dbReference>
<evidence type="ECO:0000313" key="10">
    <source>
        <dbReference type="EMBL" id="QKJ66182.1"/>
    </source>
</evidence>
<feature type="transmembrane region" description="Helical" evidence="9">
    <location>
        <begin position="263"/>
        <end position="281"/>
    </location>
</feature>
<evidence type="ECO:0000256" key="4">
    <source>
        <dbReference type="ARBA" id="ARBA00022679"/>
    </source>
</evidence>
<keyword evidence="5 9" id="KW-0812">Transmembrane</keyword>
<comment type="subcellular location">
    <subcellularLocation>
        <location evidence="1">Endoplasmic reticulum membrane</location>
        <topology evidence="1">Multi-pass membrane protein</topology>
    </subcellularLocation>
</comment>
<dbReference type="GO" id="GO:0006488">
    <property type="term" value="P:dolichol-linked oligosaccharide biosynthetic process"/>
    <property type="evidence" value="ECO:0007669"/>
    <property type="project" value="InterPro"/>
</dbReference>
<reference evidence="10 11" key="1">
    <citation type="submission" date="2020-05" db="EMBL/GenBank/DDBJ databases">
        <title>Complete genome sequence of Deefgea sp. D17.</title>
        <authorList>
            <person name="Bae J.-W."/>
            <person name="Han J.E."/>
        </authorList>
    </citation>
    <scope>NUCLEOTIDE SEQUENCE [LARGE SCALE GENOMIC DNA]</scope>
    <source>
        <strain evidence="10 11">D17</strain>
    </source>
</reference>
<sequence>MNKINHYLNAILLLGLVLIGWIYFKTDPLRVDEHTNLSQIVTYASGRLIHDPFLTSVSGYHYLMSWIVRLFDSDSTALLRGFSAVLGLGCIAFFYQSNRVLQQTTSIERVVQFAVFPTIFPFFFLIYNDVASLFFILAGLSLCLRQRYLLGCFILILSMGIRQNNVIWLVAIPALCWLQQTQFSVNRANFLAFARNCWPIGLGLVGFTIFLVLNKGVAVGDRSMHPPFALNSGNVFFFLFCYCLIFLPLVLSRTRDNIRFALAQQHTGLMLAVLFALYLFAFNNTHPYNNVNEDLFIRNWILMKIFASFELKILFFIPVVLAILDLAHSLQQRPILLPILFASLLFLMPSWLIEPRYYMISFALIMLFRPDGRLAVEKLTSMYCALLSVLVLYATHQNMLFL</sequence>
<dbReference type="PANTHER" id="PTHR12989:SF10">
    <property type="entry name" value="DOL-P-GLC:GLC(2)MAN(9)GLCNAC(2)-PP-DOL ALPHA-1,2-GLUCOSYLTRANSFERASE-RELATED"/>
    <property type="match status" value="1"/>
</dbReference>
<gene>
    <name evidence="10" type="ORF">HQN60_05330</name>
</gene>
<evidence type="ECO:0000256" key="3">
    <source>
        <dbReference type="ARBA" id="ARBA00022676"/>
    </source>
</evidence>
<organism evidence="10 11">
    <name type="scientific">Deefgea piscis</name>
    <dbReference type="NCBI Taxonomy" id="2739061"/>
    <lineage>
        <taxon>Bacteria</taxon>
        <taxon>Pseudomonadati</taxon>
        <taxon>Pseudomonadota</taxon>
        <taxon>Betaproteobacteria</taxon>
        <taxon>Neisseriales</taxon>
        <taxon>Chitinibacteraceae</taxon>
        <taxon>Deefgea</taxon>
    </lineage>
</organism>
<keyword evidence="7 9" id="KW-1133">Transmembrane helix</keyword>
<accession>A0A6M8SLV9</accession>
<feature type="transmembrane region" description="Helical" evidence="9">
    <location>
        <begin position="148"/>
        <end position="178"/>
    </location>
</feature>
<evidence type="ECO:0000256" key="2">
    <source>
        <dbReference type="ARBA" id="ARBA00004922"/>
    </source>
</evidence>
<protein>
    <recommendedName>
        <fullName evidence="12">Alpha-1,2-glucosyltransferase</fullName>
    </recommendedName>
</protein>
<keyword evidence="11" id="KW-1185">Reference proteome</keyword>
<dbReference type="Proteomes" id="UP000504844">
    <property type="component" value="Chromosome"/>
</dbReference>
<comment type="pathway">
    <text evidence="2">Protein modification; protein glycosylation.</text>
</comment>
<dbReference type="RefSeq" id="WP_173532686.1">
    <property type="nucleotide sequence ID" value="NZ_CP054143.1"/>
</dbReference>
<feature type="transmembrane region" description="Helical" evidence="9">
    <location>
        <begin position="233"/>
        <end position="251"/>
    </location>
</feature>
<dbReference type="AlphaFoldDB" id="A0A6M8SLV9"/>
<feature type="transmembrane region" description="Helical" evidence="9">
    <location>
        <begin position="373"/>
        <end position="394"/>
    </location>
</feature>
<dbReference type="KEGG" id="dee:HQN60_05330"/>
<feature type="transmembrane region" description="Helical" evidence="9">
    <location>
        <begin position="335"/>
        <end position="353"/>
    </location>
</feature>
<keyword evidence="6" id="KW-0256">Endoplasmic reticulum</keyword>
<feature type="transmembrane region" description="Helical" evidence="9">
    <location>
        <begin position="7"/>
        <end position="24"/>
    </location>
</feature>
<dbReference type="EMBL" id="CP054143">
    <property type="protein sequence ID" value="QKJ66182.1"/>
    <property type="molecule type" value="Genomic_DNA"/>
</dbReference>
<keyword evidence="8 9" id="KW-0472">Membrane</keyword>
<evidence type="ECO:0000256" key="7">
    <source>
        <dbReference type="ARBA" id="ARBA00022989"/>
    </source>
</evidence>
<keyword evidence="3" id="KW-0328">Glycosyltransferase</keyword>
<evidence type="ECO:0000256" key="8">
    <source>
        <dbReference type="ARBA" id="ARBA00023136"/>
    </source>
</evidence>